<name>A0ABM1RXN0_LIMPO</name>
<sequence length="181" mass="20993">MFRCWCCAPTPDQLANDDENKHAELKDIQLFSTENEVNRMKGPSINITPPTPEGATDNSREERLQEKLRQEKELLNSKRTTCGKLTTNKQQPRPSSLACDFMTLKTQLQTELEKKEKIRIYEREKHIRKKLSIERKVLKKELKGNIDTTLYCDNPSKLDCDIKEVSTYSSEHVFTGTDKET</sequence>
<organism evidence="2 3">
    <name type="scientific">Limulus polyphemus</name>
    <name type="common">Atlantic horseshoe crab</name>
    <dbReference type="NCBI Taxonomy" id="6850"/>
    <lineage>
        <taxon>Eukaryota</taxon>
        <taxon>Metazoa</taxon>
        <taxon>Ecdysozoa</taxon>
        <taxon>Arthropoda</taxon>
        <taxon>Chelicerata</taxon>
        <taxon>Merostomata</taxon>
        <taxon>Xiphosura</taxon>
        <taxon>Limulidae</taxon>
        <taxon>Limulus</taxon>
    </lineage>
</organism>
<proteinExistence type="predicted"/>
<dbReference type="RefSeq" id="XP_022236135.1">
    <property type="nucleotide sequence ID" value="XM_022380427.1"/>
</dbReference>
<evidence type="ECO:0000256" key="1">
    <source>
        <dbReference type="SAM" id="MobiDB-lite"/>
    </source>
</evidence>
<evidence type="ECO:0000313" key="2">
    <source>
        <dbReference type="Proteomes" id="UP000694941"/>
    </source>
</evidence>
<evidence type="ECO:0000313" key="3">
    <source>
        <dbReference type="RefSeq" id="XP_022236135.1"/>
    </source>
</evidence>
<feature type="region of interest" description="Disordered" evidence="1">
    <location>
        <begin position="40"/>
        <end position="60"/>
    </location>
</feature>
<protein>
    <submittedName>
        <fullName evidence="3">Uncharacterized protein LOC111083753</fullName>
    </submittedName>
</protein>
<dbReference type="GeneID" id="111083753"/>
<accession>A0ABM1RXN0</accession>
<gene>
    <name evidence="3" type="primary">LOC111083753</name>
</gene>
<keyword evidence="2" id="KW-1185">Reference proteome</keyword>
<reference evidence="3" key="1">
    <citation type="submission" date="2025-08" db="UniProtKB">
        <authorList>
            <consortium name="RefSeq"/>
        </authorList>
    </citation>
    <scope>IDENTIFICATION</scope>
    <source>
        <tissue evidence="3">Muscle</tissue>
    </source>
</reference>
<dbReference type="Proteomes" id="UP000694941">
    <property type="component" value="Unplaced"/>
</dbReference>